<proteinExistence type="predicted"/>
<keyword evidence="2" id="KW-1185">Reference proteome</keyword>
<reference evidence="2" key="1">
    <citation type="journal article" date="2019" name="Int. J. Syst. Evol. Microbiol.">
        <title>The Global Catalogue of Microorganisms (GCM) 10K type strain sequencing project: providing services to taxonomists for standard genome sequencing and annotation.</title>
        <authorList>
            <consortium name="The Broad Institute Genomics Platform"/>
            <consortium name="The Broad Institute Genome Sequencing Center for Infectious Disease"/>
            <person name="Wu L."/>
            <person name="Ma J."/>
        </authorList>
    </citation>
    <scope>NUCLEOTIDE SEQUENCE [LARGE SCALE GENOMIC DNA]</scope>
    <source>
        <strain evidence="2">CGMCC 1.15111</strain>
    </source>
</reference>
<dbReference type="InterPro" id="IPR021272">
    <property type="entry name" value="DUF2851"/>
</dbReference>
<evidence type="ECO:0000313" key="2">
    <source>
        <dbReference type="Proteomes" id="UP000658258"/>
    </source>
</evidence>
<comment type="caution">
    <text evidence="1">The sequence shown here is derived from an EMBL/GenBank/DDBJ whole genome shotgun (WGS) entry which is preliminary data.</text>
</comment>
<dbReference type="Pfam" id="PF11013">
    <property type="entry name" value="DUF2851"/>
    <property type="match status" value="1"/>
</dbReference>
<sequence>MIKEDFLHFVWQHQYFNSKALRTTAGESVAVIKPGVVNQLAGPDFKEALVDVNGIQWAGSVEIHIKSSDWKAHKHQGDPNYSNVVLHLVYFNDYQVCDNEGKPIPTVELKGLIKPGLLNRYQQIIKSNNPIACAELFPKVRSVTKLAMLEAALIQRLQRKGALFKELLVRNKQDWEQSVYEWLAQGFGFKTNAQSMLALAQAVPLRVLRKHSDLKQWEALLFGASGLLNTRHTSSYAYELKREYTFLERKYAINSQLSFNQWHFSGVRPTNFPTVRIAQWAALVHKNHSLFSLFTDFSNTRELQKRLQVQQSTYWQQHFNFGVENKQGNDLLSKSAISNLMINTVAPLLVAYSEYKDETDMLEQAMNVLMSLPVENNHIIRSWYELGWNVNSGFDTQGLIELYNEYCKHNNCLKCKIGVELIRS</sequence>
<dbReference type="EMBL" id="BNAG01000002">
    <property type="protein sequence ID" value="GHE61689.1"/>
    <property type="molecule type" value="Genomic_DNA"/>
</dbReference>
<dbReference type="Proteomes" id="UP000658258">
    <property type="component" value="Unassembled WGS sequence"/>
</dbReference>
<protein>
    <recommendedName>
        <fullName evidence="3">DUF2851 domain-containing protein</fullName>
    </recommendedName>
</protein>
<organism evidence="1 2">
    <name type="scientific">Roseivirga thermotolerans</name>
    <dbReference type="NCBI Taxonomy" id="1758176"/>
    <lineage>
        <taxon>Bacteria</taxon>
        <taxon>Pseudomonadati</taxon>
        <taxon>Bacteroidota</taxon>
        <taxon>Cytophagia</taxon>
        <taxon>Cytophagales</taxon>
        <taxon>Roseivirgaceae</taxon>
        <taxon>Roseivirga</taxon>
    </lineage>
</organism>
<gene>
    <name evidence="1" type="ORF">GCM10011340_15920</name>
</gene>
<dbReference type="RefSeq" id="WP_189629701.1">
    <property type="nucleotide sequence ID" value="NZ_BNAG01000002.1"/>
</dbReference>
<evidence type="ECO:0000313" key="1">
    <source>
        <dbReference type="EMBL" id="GHE61689.1"/>
    </source>
</evidence>
<name>A0ABQ3I3S6_9BACT</name>
<evidence type="ECO:0008006" key="3">
    <source>
        <dbReference type="Google" id="ProtNLM"/>
    </source>
</evidence>
<accession>A0ABQ3I3S6</accession>